<accession>A0A0V0GFW9</accession>
<reference evidence="1" key="1">
    <citation type="submission" date="2015-12" db="EMBL/GenBank/DDBJ databases">
        <title>Gene expression during late stages of embryo sac development: a critical building block for successful pollen-pistil interactions.</title>
        <authorList>
            <person name="Liu Y."/>
            <person name="Joly V."/>
            <person name="Sabar M."/>
            <person name="Matton D.P."/>
        </authorList>
    </citation>
    <scope>NUCLEOTIDE SEQUENCE</scope>
</reference>
<evidence type="ECO:0000313" key="1">
    <source>
        <dbReference type="EMBL" id="JAP06991.1"/>
    </source>
</evidence>
<dbReference type="AlphaFoldDB" id="A0A0V0GFW9"/>
<protein>
    <submittedName>
        <fullName evidence="1">Putative ovule protein</fullName>
    </submittedName>
</protein>
<proteinExistence type="predicted"/>
<organism evidence="1">
    <name type="scientific">Solanum chacoense</name>
    <name type="common">Chaco potato</name>
    <dbReference type="NCBI Taxonomy" id="4108"/>
    <lineage>
        <taxon>Eukaryota</taxon>
        <taxon>Viridiplantae</taxon>
        <taxon>Streptophyta</taxon>
        <taxon>Embryophyta</taxon>
        <taxon>Tracheophyta</taxon>
        <taxon>Spermatophyta</taxon>
        <taxon>Magnoliopsida</taxon>
        <taxon>eudicotyledons</taxon>
        <taxon>Gunneridae</taxon>
        <taxon>Pentapetalae</taxon>
        <taxon>asterids</taxon>
        <taxon>lamiids</taxon>
        <taxon>Solanales</taxon>
        <taxon>Solanaceae</taxon>
        <taxon>Solanoideae</taxon>
        <taxon>Solaneae</taxon>
        <taxon>Solanum</taxon>
    </lineage>
</organism>
<name>A0A0V0GFW9_SOLCH</name>
<sequence length="89" mass="10151">FLVDETICKSNICRNVQEVIDEAIGSNNAYKMRLTKRLVHGRSIKFPYWFLSVSNNLKHHAISLLQVIFNTKFTPSLCNIDSITIGINP</sequence>
<dbReference type="EMBL" id="GEDG01039747">
    <property type="protein sequence ID" value="JAP06991.1"/>
    <property type="molecule type" value="Transcribed_RNA"/>
</dbReference>
<feature type="non-terminal residue" evidence="1">
    <location>
        <position position="1"/>
    </location>
</feature>